<protein>
    <submittedName>
        <fullName evidence="1">Uncharacterized protein</fullName>
    </submittedName>
</protein>
<name>A0A3B0J694_DROGU</name>
<keyword evidence="2" id="KW-1185">Reference proteome</keyword>
<gene>
    <name evidence="1" type="ORF">DGUA_6G008152</name>
</gene>
<accession>A0A3B0J694</accession>
<evidence type="ECO:0000313" key="1">
    <source>
        <dbReference type="EMBL" id="SPP77467.1"/>
    </source>
</evidence>
<dbReference type="AlphaFoldDB" id="A0A3B0J694"/>
<sequence length="87" mass="9212">MPPHPQSPSGRRQGRFVEADADADVVEAAAPAVVVVLTATVSVVDSVSVLIDAELLVLDVEDAAVVRGTHTREWPEWAGKAQKGIAW</sequence>
<reference evidence="2" key="1">
    <citation type="submission" date="2018-01" db="EMBL/GenBank/DDBJ databases">
        <authorList>
            <person name="Alioto T."/>
            <person name="Alioto T."/>
        </authorList>
    </citation>
    <scope>NUCLEOTIDE SEQUENCE [LARGE SCALE GENOMIC DNA]</scope>
</reference>
<dbReference type="Proteomes" id="UP000268350">
    <property type="component" value="Unassembled WGS sequence"/>
</dbReference>
<organism evidence="1 2">
    <name type="scientific">Drosophila guanche</name>
    <name type="common">Fruit fly</name>
    <dbReference type="NCBI Taxonomy" id="7266"/>
    <lineage>
        <taxon>Eukaryota</taxon>
        <taxon>Metazoa</taxon>
        <taxon>Ecdysozoa</taxon>
        <taxon>Arthropoda</taxon>
        <taxon>Hexapoda</taxon>
        <taxon>Insecta</taxon>
        <taxon>Pterygota</taxon>
        <taxon>Neoptera</taxon>
        <taxon>Endopterygota</taxon>
        <taxon>Diptera</taxon>
        <taxon>Brachycera</taxon>
        <taxon>Muscomorpha</taxon>
        <taxon>Ephydroidea</taxon>
        <taxon>Drosophilidae</taxon>
        <taxon>Drosophila</taxon>
        <taxon>Sophophora</taxon>
    </lineage>
</organism>
<dbReference type="EMBL" id="OUUW01000002">
    <property type="protein sequence ID" value="SPP77467.1"/>
    <property type="molecule type" value="Genomic_DNA"/>
</dbReference>
<evidence type="ECO:0000313" key="2">
    <source>
        <dbReference type="Proteomes" id="UP000268350"/>
    </source>
</evidence>
<proteinExistence type="predicted"/>